<feature type="binding site" evidence="5">
    <location>
        <position position="84"/>
    </location>
    <ligand>
        <name>Zn(2+)</name>
        <dbReference type="ChEBI" id="CHEBI:29105"/>
    </ligand>
</feature>
<feature type="domain" description="GTP cyclohydrolase I" evidence="6">
    <location>
        <begin position="3"/>
        <end position="187"/>
    </location>
</feature>
<dbReference type="InterPro" id="IPR043134">
    <property type="entry name" value="GTP-CH-I_N"/>
</dbReference>
<evidence type="ECO:0000256" key="4">
    <source>
        <dbReference type="ARBA" id="ARBA00022801"/>
    </source>
</evidence>
<comment type="pathway">
    <text evidence="2 5">Cofactor biosynthesis; 7,8-dihydroneopterin triphosphate biosynthesis; 7,8-dihydroneopterin triphosphate from GTP: step 1/1.</text>
</comment>
<sequence length="229" mass="23283">MLELLEAIGENPARPGLESTPQRVADAYAEFFSGVGVDARAALGETFPLDASDSDSGASGTADRAGAEPVLMRDIRFRSVCEHHLLPFLGTAHIAYVPSDRLVGLGRLPALVDVLASRPQLQERLGEQIAETLSDGLDARGVLVVLEATHGCVTFRGPRQTESSTVTIASRGTLAEPAARAELMALIAAPPAAVAPAAAAVPPAAAAVSPAAGDLPAAAGESSAHGVAL</sequence>
<protein>
    <recommendedName>
        <fullName evidence="5">GTP cyclohydrolase 1</fullName>
        <ecNumber evidence="5">3.5.4.16</ecNumber>
    </recommendedName>
    <alternativeName>
        <fullName evidence="5">GTP cyclohydrolase I</fullName>
        <shortName evidence="5">GTP-CH-I</shortName>
    </alternativeName>
</protein>
<keyword evidence="5" id="KW-0342">GTP-binding</keyword>
<dbReference type="PANTHER" id="PTHR11109:SF7">
    <property type="entry name" value="GTP CYCLOHYDROLASE 1"/>
    <property type="match status" value="1"/>
</dbReference>
<keyword evidence="5" id="KW-0547">Nucleotide-binding</keyword>
<dbReference type="GO" id="GO:0005737">
    <property type="term" value="C:cytoplasm"/>
    <property type="evidence" value="ECO:0007669"/>
    <property type="project" value="TreeGrafter"/>
</dbReference>
<feature type="binding site" evidence="5">
    <location>
        <position position="152"/>
    </location>
    <ligand>
        <name>Zn(2+)</name>
        <dbReference type="ChEBI" id="CHEBI:29105"/>
    </ligand>
</feature>
<keyword evidence="5" id="KW-0479">Metal-binding</keyword>
<evidence type="ECO:0000313" key="7">
    <source>
        <dbReference type="EMBL" id="GGF28824.1"/>
    </source>
</evidence>
<evidence type="ECO:0000259" key="6">
    <source>
        <dbReference type="Pfam" id="PF01227"/>
    </source>
</evidence>
<comment type="caution">
    <text evidence="7">The sequence shown here is derived from an EMBL/GenBank/DDBJ whole genome shotgun (WGS) entry which is preliminary data.</text>
</comment>
<dbReference type="GO" id="GO:0006729">
    <property type="term" value="P:tetrahydrobiopterin biosynthetic process"/>
    <property type="evidence" value="ECO:0007669"/>
    <property type="project" value="TreeGrafter"/>
</dbReference>
<dbReference type="SUPFAM" id="SSF55620">
    <property type="entry name" value="Tetrahydrobiopterin biosynthesis enzymes-like"/>
    <property type="match status" value="1"/>
</dbReference>
<keyword evidence="8" id="KW-1185">Reference proteome</keyword>
<dbReference type="HAMAP" id="MF_00223">
    <property type="entry name" value="FolE"/>
    <property type="match status" value="1"/>
</dbReference>
<dbReference type="PANTHER" id="PTHR11109">
    <property type="entry name" value="GTP CYCLOHYDROLASE I"/>
    <property type="match status" value="1"/>
</dbReference>
<organism evidence="7 8">
    <name type="scientific">Subtercola lobariae</name>
    <dbReference type="NCBI Taxonomy" id="1588641"/>
    <lineage>
        <taxon>Bacteria</taxon>
        <taxon>Bacillati</taxon>
        <taxon>Actinomycetota</taxon>
        <taxon>Actinomycetes</taxon>
        <taxon>Micrococcales</taxon>
        <taxon>Microbacteriaceae</taxon>
        <taxon>Subtercola</taxon>
    </lineage>
</organism>
<name>A0A917EWY9_9MICO</name>
<keyword evidence="4 5" id="KW-0378">Hydrolase</keyword>
<evidence type="ECO:0000256" key="2">
    <source>
        <dbReference type="ARBA" id="ARBA00005080"/>
    </source>
</evidence>
<dbReference type="GO" id="GO:0008270">
    <property type="term" value="F:zinc ion binding"/>
    <property type="evidence" value="ECO:0007669"/>
    <property type="project" value="UniProtKB-UniRule"/>
</dbReference>
<comment type="catalytic activity">
    <reaction evidence="1 5">
        <text>GTP + H2O = 7,8-dihydroneopterin 3'-triphosphate + formate + H(+)</text>
        <dbReference type="Rhea" id="RHEA:17473"/>
        <dbReference type="ChEBI" id="CHEBI:15377"/>
        <dbReference type="ChEBI" id="CHEBI:15378"/>
        <dbReference type="ChEBI" id="CHEBI:15740"/>
        <dbReference type="ChEBI" id="CHEBI:37565"/>
        <dbReference type="ChEBI" id="CHEBI:58462"/>
        <dbReference type="EC" id="3.5.4.16"/>
    </reaction>
</comment>
<feature type="binding site" evidence="5">
    <location>
        <position position="81"/>
    </location>
    <ligand>
        <name>Zn(2+)</name>
        <dbReference type="ChEBI" id="CHEBI:29105"/>
    </ligand>
</feature>
<evidence type="ECO:0000313" key="8">
    <source>
        <dbReference type="Proteomes" id="UP000598775"/>
    </source>
</evidence>
<dbReference type="GO" id="GO:0006730">
    <property type="term" value="P:one-carbon metabolic process"/>
    <property type="evidence" value="ECO:0007669"/>
    <property type="project" value="UniProtKB-UniRule"/>
</dbReference>
<comment type="similarity">
    <text evidence="5">Belongs to the GTP cyclohydrolase I family.</text>
</comment>
<dbReference type="InterPro" id="IPR043133">
    <property type="entry name" value="GTP-CH-I_C/QueF"/>
</dbReference>
<dbReference type="Gene3D" id="3.30.1130.10">
    <property type="match status" value="1"/>
</dbReference>
<evidence type="ECO:0000256" key="5">
    <source>
        <dbReference type="HAMAP-Rule" id="MF_00223"/>
    </source>
</evidence>
<dbReference type="EMBL" id="BMGP01000004">
    <property type="protein sequence ID" value="GGF28824.1"/>
    <property type="molecule type" value="Genomic_DNA"/>
</dbReference>
<dbReference type="Proteomes" id="UP000598775">
    <property type="component" value="Unassembled WGS sequence"/>
</dbReference>
<reference evidence="7 8" key="1">
    <citation type="journal article" date="2014" name="Int. J. Syst. Evol. Microbiol.">
        <title>Complete genome sequence of Corynebacterium casei LMG S-19264T (=DSM 44701T), isolated from a smear-ripened cheese.</title>
        <authorList>
            <consortium name="US DOE Joint Genome Institute (JGI-PGF)"/>
            <person name="Walter F."/>
            <person name="Albersmeier A."/>
            <person name="Kalinowski J."/>
            <person name="Ruckert C."/>
        </authorList>
    </citation>
    <scope>NUCLEOTIDE SEQUENCE [LARGE SCALE GENOMIC DNA]</scope>
    <source>
        <strain evidence="7 8">CGMCC 1.12976</strain>
    </source>
</reference>
<proteinExistence type="inferred from homology"/>
<dbReference type="FunFam" id="3.30.1130.10:FF:000001">
    <property type="entry name" value="GTP cyclohydrolase 1"/>
    <property type="match status" value="1"/>
</dbReference>
<comment type="subunit">
    <text evidence="5">Homopolymer.</text>
</comment>
<dbReference type="Gene3D" id="1.10.286.10">
    <property type="match status" value="1"/>
</dbReference>
<gene>
    <name evidence="5" type="primary">folE</name>
    <name evidence="7" type="ORF">GCM10011399_22440</name>
</gene>
<dbReference type="GO" id="GO:0005525">
    <property type="term" value="F:GTP binding"/>
    <property type="evidence" value="ECO:0007669"/>
    <property type="project" value="UniProtKB-KW"/>
</dbReference>
<dbReference type="AlphaFoldDB" id="A0A917EWY9"/>
<dbReference type="PROSITE" id="PS00859">
    <property type="entry name" value="GTP_CYCLOHYDROL_1_1"/>
    <property type="match status" value="1"/>
</dbReference>
<accession>A0A917EWY9</accession>
<dbReference type="InterPro" id="IPR001474">
    <property type="entry name" value="GTP_CycHdrlase_I"/>
</dbReference>
<dbReference type="NCBIfam" id="NF006826">
    <property type="entry name" value="PRK09347.1-3"/>
    <property type="match status" value="1"/>
</dbReference>
<dbReference type="Pfam" id="PF01227">
    <property type="entry name" value="GTP_cyclohydroI"/>
    <property type="match status" value="1"/>
</dbReference>
<dbReference type="GO" id="GO:0046654">
    <property type="term" value="P:tetrahydrofolate biosynthetic process"/>
    <property type="evidence" value="ECO:0007669"/>
    <property type="project" value="UniProtKB-UniRule"/>
</dbReference>
<evidence type="ECO:0000256" key="3">
    <source>
        <dbReference type="ARBA" id="ARBA00022563"/>
    </source>
</evidence>
<keyword evidence="5" id="KW-0862">Zinc</keyword>
<dbReference type="GO" id="GO:0003934">
    <property type="term" value="F:GTP cyclohydrolase I activity"/>
    <property type="evidence" value="ECO:0007669"/>
    <property type="project" value="UniProtKB-UniRule"/>
</dbReference>
<dbReference type="EC" id="3.5.4.16" evidence="5"/>
<dbReference type="InterPro" id="IPR020602">
    <property type="entry name" value="GTP_CycHdrlase_I_dom"/>
</dbReference>
<dbReference type="InterPro" id="IPR018234">
    <property type="entry name" value="GTP_CycHdrlase_I_CS"/>
</dbReference>
<keyword evidence="3 5" id="KW-0554">One-carbon metabolism</keyword>
<evidence type="ECO:0000256" key="1">
    <source>
        <dbReference type="ARBA" id="ARBA00001052"/>
    </source>
</evidence>